<dbReference type="SUPFAM" id="SSF52540">
    <property type="entry name" value="P-loop containing nucleoside triphosphate hydrolases"/>
    <property type="match status" value="1"/>
</dbReference>
<keyword evidence="4" id="KW-1048">Host nucleus</keyword>
<comment type="function">
    <text evidence="14">ATP-dependent DNA 3'-5' helicase required for initiation of viral DNA replication. It forms a complex with the viral E2 protein. The E1-E2 complex binds to the replication origin which contains binding sites for both proteins. During the initial step, a dimer of E1 interacts with a dimer of protein E2 leading to a complex that binds the viral origin of replication with high specificity. Then, a second dimer of E1 displaces the E2 dimer in an ATP-dependent manner to form the E1 tetramer. Following this, two E1 monomers are added to each half of the site, which results in the formation of two E1 trimers on the viral ori. Subsequently, two hexamers will be created. The double hexamer acts as a bi-directional helicase machinery and unwinds the viral DNA and then recruits the host DNA polymerase to start replication.</text>
</comment>
<evidence type="ECO:0000256" key="4">
    <source>
        <dbReference type="ARBA" id="ARBA00022562"/>
    </source>
</evidence>
<keyword evidence="5 15" id="KW-0235">DNA replication</keyword>
<feature type="compositionally biased region" description="Basic and acidic residues" evidence="16">
    <location>
        <begin position="146"/>
        <end position="158"/>
    </location>
</feature>
<dbReference type="Proteomes" id="UP001223432">
    <property type="component" value="Segment"/>
</dbReference>
<dbReference type="Gene3D" id="1.10.10.510">
    <property type="entry name" value="Zinc finger, large T-antigen D1 domain"/>
    <property type="match status" value="1"/>
</dbReference>
<dbReference type="GO" id="GO:0043138">
    <property type="term" value="F:3'-5' DNA helicase activity"/>
    <property type="evidence" value="ECO:0007669"/>
    <property type="project" value="UniProtKB-EC"/>
</dbReference>
<dbReference type="InterPro" id="IPR016393">
    <property type="entry name" value="Rep_E1_papillomaV"/>
</dbReference>
<feature type="compositionally biased region" description="Polar residues" evidence="16">
    <location>
        <begin position="171"/>
        <end position="183"/>
    </location>
</feature>
<reference evidence="18" key="1">
    <citation type="submission" date="2018-11" db="EMBL/GenBank/DDBJ databases">
        <authorList>
            <person name="Agius J.E."/>
            <person name="Eden J.-S."/>
            <person name="Phalen D.N."/>
        </authorList>
    </citation>
    <scope>NUCLEOTIDE SEQUENCE</scope>
    <source>
        <strain evidence="18">HfrePV1</strain>
    </source>
</reference>
<keyword evidence="8 15" id="KW-0347">Helicase</keyword>
<dbReference type="InterPro" id="IPR001177">
    <property type="entry name" value="PPV_DNA_helicase_E1_C"/>
</dbReference>
<dbReference type="GO" id="GO:0005524">
    <property type="term" value="F:ATP binding"/>
    <property type="evidence" value="ECO:0007669"/>
    <property type="project" value="UniProtKB-KW"/>
</dbReference>
<comment type="function">
    <text evidence="15">ATP-dependent DNA helicase required for initiation of viral DNA replication. It forms a complex with the viral E2 protein. The E1-E2 complex binds to the replication origin which contains binding sites for both proteins.</text>
</comment>
<keyword evidence="7 15" id="KW-0378">Hydrolase</keyword>
<dbReference type="Pfam" id="PF20450">
    <property type="entry name" value="PPV_E1_DBD"/>
    <property type="match status" value="1"/>
</dbReference>
<dbReference type="GO" id="GO:0016887">
    <property type="term" value="F:ATP hydrolysis activity"/>
    <property type="evidence" value="ECO:0007669"/>
    <property type="project" value="RHEA"/>
</dbReference>
<evidence type="ECO:0000256" key="6">
    <source>
        <dbReference type="ARBA" id="ARBA00022741"/>
    </source>
</evidence>
<comment type="catalytic activity">
    <reaction evidence="13 15">
        <text>ATP + H2O = ADP + phosphate + H(+)</text>
        <dbReference type="Rhea" id="RHEA:13065"/>
        <dbReference type="ChEBI" id="CHEBI:15377"/>
        <dbReference type="ChEBI" id="CHEBI:15378"/>
        <dbReference type="ChEBI" id="CHEBI:30616"/>
        <dbReference type="ChEBI" id="CHEBI:43474"/>
        <dbReference type="ChEBI" id="CHEBI:456216"/>
        <dbReference type="EC" id="5.6.2.4"/>
    </reaction>
</comment>
<organism evidence="18">
    <name type="scientific">Hemidactylus frenatus papillomavirus</name>
    <dbReference type="NCBI Taxonomy" id="2588389"/>
    <lineage>
        <taxon>Viruses</taxon>
        <taxon>Monodnaviria</taxon>
        <taxon>Shotokuvirae</taxon>
        <taxon>Cossaviricota</taxon>
        <taxon>Papovaviricetes</taxon>
        <taxon>Zurhausenvirales</taxon>
        <taxon>Papillomaviridae</taxon>
    </lineage>
</organism>
<feature type="region of interest" description="Disordered" evidence="16">
    <location>
        <begin position="1"/>
        <end position="55"/>
    </location>
</feature>
<dbReference type="InterPro" id="IPR014015">
    <property type="entry name" value="Helicase_SF3_DNA-vir"/>
</dbReference>
<evidence type="ECO:0000256" key="16">
    <source>
        <dbReference type="SAM" id="MobiDB-lite"/>
    </source>
</evidence>
<evidence type="ECO:0000256" key="12">
    <source>
        <dbReference type="ARBA" id="ARBA00034617"/>
    </source>
</evidence>
<comment type="subcellular location">
    <subcellularLocation>
        <location evidence="1">Host nucleus</location>
    </subcellularLocation>
</comment>
<dbReference type="PIRSF" id="PIRSF003383">
    <property type="entry name" value="Rep_E1_papillomaV"/>
    <property type="match status" value="1"/>
</dbReference>
<evidence type="ECO:0000313" key="18">
    <source>
        <dbReference type="EMBL" id="QDA34089.1"/>
    </source>
</evidence>
<sequence length="664" mass="74905">MAVVIFARSSEPTTGGKMSEPLPKPEDSGITDLFDNSASESYCSSGDSESETDSDYDTVDHCAFLRCSNDLDKEDDRAALDKIKKICKRAAPHSPGSIPPKVAMPDNLSPKLQAMQITPEGSGGIPKRQLFAAVPPTPRKSNIETVGHDIQENADNRDPGISPDNAEEGTESSLPCGQPQTSESLSCKDIVDKLRPAKDRKTRLMGLFKDHLGFSFAQLVRPFKSDSTQSTEWVVMGSDLKLGIAMECLLANEGVMDLLQCWQNGICVVYIGFLHSKSRRAVQGLFKTAGCEVSYFTFEPPNCRSIQAALFWRDNCQCKKGGLPQWVTSTFMDGILTEAFDMSTMVQWALDHKYFDEATICYQYAIEAGEDNSNAKLWLQSTSQLKLARDCAALARNMRRGEIQAMSMAEYVHLRLREYTGDQGRANKITELLHYQGTMLYLFLEMLRDCLHKKPKKCCIAIVGPPNSGKSMFTLSLMKFLGGAVLSYYSHNSHFWLQPLGECKIAVLDDATWDTWTYLDKYMRNALDGNLLTIDAKNKAPMQIECPPIIITSNYDITTGCEMGVDNEEKQKEAYKKKYFYLHSRVTVLRFEKPIEGRNRQPRWVITPEDWKDFFFHYRQALQLTIDEEQAPDIDLEDLEDEARQEDRAAANWSELRRLLSGHE</sequence>
<accession>A0A5P1KK21</accession>
<dbReference type="Pfam" id="PF00519">
    <property type="entry name" value="PPV_E1_C"/>
    <property type="match status" value="1"/>
</dbReference>
<dbReference type="GO" id="GO:0006260">
    <property type="term" value="P:DNA replication"/>
    <property type="evidence" value="ECO:0007669"/>
    <property type="project" value="UniProtKB-KW"/>
</dbReference>
<keyword evidence="11" id="KW-0413">Isomerase</keyword>
<evidence type="ECO:0000256" key="2">
    <source>
        <dbReference type="ARBA" id="ARBA00022518"/>
    </source>
</evidence>
<evidence type="ECO:0000256" key="10">
    <source>
        <dbReference type="ARBA" id="ARBA00023125"/>
    </source>
</evidence>
<dbReference type="Gene3D" id="3.40.50.300">
    <property type="entry name" value="P-loop containing nucleotide triphosphate hydrolases"/>
    <property type="match status" value="1"/>
</dbReference>
<evidence type="ECO:0000256" key="1">
    <source>
        <dbReference type="ARBA" id="ARBA00004147"/>
    </source>
</evidence>
<evidence type="ECO:0000256" key="15">
    <source>
        <dbReference type="PIRNR" id="PIRNR003383"/>
    </source>
</evidence>
<proteinExistence type="inferred from homology"/>
<name>A0A5P1KK21_9PAPI</name>
<feature type="domain" description="SF3 helicase" evidence="17">
    <location>
        <begin position="438"/>
        <end position="604"/>
    </location>
</feature>
<evidence type="ECO:0000256" key="13">
    <source>
        <dbReference type="ARBA" id="ARBA00048988"/>
    </source>
</evidence>
<comment type="similarity">
    <text evidence="15">Belongs to the papillomaviridae E1 protein family.</text>
</comment>
<evidence type="ECO:0000256" key="11">
    <source>
        <dbReference type="ARBA" id="ARBA00023235"/>
    </source>
</evidence>
<keyword evidence="10 15" id="KW-0238">DNA-binding</keyword>
<dbReference type="PROSITE" id="PS51206">
    <property type="entry name" value="SF3_HELICASE_1"/>
    <property type="match status" value="1"/>
</dbReference>
<comment type="catalytic activity">
    <reaction evidence="12">
        <text>Couples ATP hydrolysis with the unwinding of duplex DNA by translocating in the 3'-5' direction.</text>
        <dbReference type="EC" id="5.6.2.4"/>
    </reaction>
</comment>
<keyword evidence="6 15" id="KW-0547">Nucleotide-binding</keyword>
<evidence type="ECO:0000256" key="5">
    <source>
        <dbReference type="ARBA" id="ARBA00022705"/>
    </source>
</evidence>
<evidence type="ECO:0000256" key="14">
    <source>
        <dbReference type="ARBA" id="ARBA00093297"/>
    </source>
</evidence>
<evidence type="ECO:0000256" key="3">
    <source>
        <dbReference type="ARBA" id="ARBA00022553"/>
    </source>
</evidence>
<evidence type="ECO:0000256" key="7">
    <source>
        <dbReference type="ARBA" id="ARBA00022801"/>
    </source>
</evidence>
<evidence type="ECO:0000259" key="17">
    <source>
        <dbReference type="PROSITE" id="PS51206"/>
    </source>
</evidence>
<evidence type="ECO:0000256" key="8">
    <source>
        <dbReference type="ARBA" id="ARBA00022806"/>
    </source>
</evidence>
<feature type="compositionally biased region" description="Low complexity" evidence="16">
    <location>
        <begin position="37"/>
        <end position="47"/>
    </location>
</feature>
<keyword evidence="9 15" id="KW-0067">ATP-binding</keyword>
<dbReference type="InterPro" id="IPR046935">
    <property type="entry name" value="PPV_E1_DBD_sf"/>
</dbReference>
<dbReference type="EC" id="5.6.2.4" evidence="15"/>
<dbReference type="SUPFAM" id="SSF55464">
    <property type="entry name" value="Origin of replication-binding domain, RBD-like"/>
    <property type="match status" value="1"/>
</dbReference>
<dbReference type="InterPro" id="IPR037102">
    <property type="entry name" value="Znf_lg_T-Ag_D1_dom_sf"/>
</dbReference>
<evidence type="ECO:0000256" key="9">
    <source>
        <dbReference type="ARBA" id="ARBA00022840"/>
    </source>
</evidence>
<dbReference type="GO" id="GO:0003677">
    <property type="term" value="F:DNA binding"/>
    <property type="evidence" value="ECO:0007669"/>
    <property type="project" value="UniProtKB-KW"/>
</dbReference>
<dbReference type="InterPro" id="IPR046832">
    <property type="entry name" value="PPV_E1_DBD"/>
</dbReference>
<dbReference type="InterPro" id="IPR027417">
    <property type="entry name" value="P-loop_NTPase"/>
</dbReference>
<dbReference type="GO" id="GO:0042025">
    <property type="term" value="C:host cell nucleus"/>
    <property type="evidence" value="ECO:0007669"/>
    <property type="project" value="UniProtKB-SubCell"/>
</dbReference>
<keyword evidence="3" id="KW-0597">Phosphoprotein</keyword>
<protein>
    <recommendedName>
        <fullName evidence="15">Replication protein E1</fullName>
        <ecNumber evidence="15">5.6.2.4</ecNumber>
    </recommendedName>
</protein>
<keyword evidence="2 15" id="KW-0244">Early protein</keyword>
<dbReference type="EMBL" id="MK207055">
    <property type="protein sequence ID" value="QDA34089.1"/>
    <property type="molecule type" value="Genomic_DNA"/>
</dbReference>
<dbReference type="Gene3D" id="3.40.1310.10">
    <property type="match status" value="1"/>
</dbReference>
<feature type="region of interest" description="Disordered" evidence="16">
    <location>
        <begin position="137"/>
        <end position="183"/>
    </location>
</feature>